<accession>A0A0F8YL25</accession>
<sequence length="293" mass="32287">HYAAWCDELGSWNNLEDTWDMLMFTLRVGNPRTTITTTPKPLALLKELLKDPDCVVTSGSTYENKDNLSPKFLARMRKKYAGTRLGRQELMAELLEDVEGALWSSSTLDRNRVWQTPELARIGIGVDPAMSTTDASNLTGIIAAGVDFEGHGYVFGDHSIRGKPKEWASKVVSAFEAAQSDIIVAEKNQGGDLVLSNIRTVSDSVPVKLIHASRGKTTRAEPVSSLYEQNRISHVGYLPDLEDQMCAFVPGNIKKSPDRTDALVHIITELMLQPGHHAGTWGRSRDAVSQLQA</sequence>
<reference evidence="3" key="1">
    <citation type="journal article" date="2015" name="Nature">
        <title>Complex archaea that bridge the gap between prokaryotes and eukaryotes.</title>
        <authorList>
            <person name="Spang A."/>
            <person name="Saw J.H."/>
            <person name="Jorgensen S.L."/>
            <person name="Zaremba-Niedzwiedzka K."/>
            <person name="Martijn J."/>
            <person name="Lind A.E."/>
            <person name="van Eijk R."/>
            <person name="Schleper C."/>
            <person name="Guy L."/>
            <person name="Ettema T.J."/>
        </authorList>
    </citation>
    <scope>NUCLEOTIDE SEQUENCE</scope>
</reference>
<gene>
    <name evidence="3" type="ORF">LCGC14_2806840</name>
</gene>
<dbReference type="AlphaFoldDB" id="A0A0F8YL25"/>
<feature type="non-terminal residue" evidence="3">
    <location>
        <position position="1"/>
    </location>
</feature>
<keyword evidence="1" id="KW-1188">Viral release from host cell</keyword>
<evidence type="ECO:0000259" key="2">
    <source>
        <dbReference type="Pfam" id="PF17289"/>
    </source>
</evidence>
<organism evidence="3">
    <name type="scientific">marine sediment metagenome</name>
    <dbReference type="NCBI Taxonomy" id="412755"/>
    <lineage>
        <taxon>unclassified sequences</taxon>
        <taxon>metagenomes</taxon>
        <taxon>ecological metagenomes</taxon>
    </lineage>
</organism>
<dbReference type="InterPro" id="IPR035421">
    <property type="entry name" value="Terminase_6C"/>
</dbReference>
<protein>
    <recommendedName>
        <fullName evidence="2">Terminase large subunit gp17-like C-terminal domain-containing protein</fullName>
    </recommendedName>
</protein>
<evidence type="ECO:0000256" key="1">
    <source>
        <dbReference type="ARBA" id="ARBA00022612"/>
    </source>
</evidence>
<evidence type="ECO:0000313" key="3">
    <source>
        <dbReference type="EMBL" id="KKK82092.1"/>
    </source>
</evidence>
<proteinExistence type="predicted"/>
<dbReference type="Pfam" id="PF17289">
    <property type="entry name" value="Terminase_6C"/>
    <property type="match status" value="1"/>
</dbReference>
<feature type="domain" description="Terminase large subunit gp17-like C-terminal" evidence="2">
    <location>
        <begin position="124"/>
        <end position="268"/>
    </location>
</feature>
<dbReference type="Gene3D" id="3.40.50.300">
    <property type="entry name" value="P-loop containing nucleotide triphosphate hydrolases"/>
    <property type="match status" value="1"/>
</dbReference>
<dbReference type="InterPro" id="IPR027417">
    <property type="entry name" value="P-loop_NTPase"/>
</dbReference>
<dbReference type="EMBL" id="LAZR01052826">
    <property type="protein sequence ID" value="KKK82092.1"/>
    <property type="molecule type" value="Genomic_DNA"/>
</dbReference>
<comment type="caution">
    <text evidence="3">The sequence shown here is derived from an EMBL/GenBank/DDBJ whole genome shotgun (WGS) entry which is preliminary data.</text>
</comment>
<name>A0A0F8YL25_9ZZZZ</name>
<dbReference type="Pfam" id="PF03237">
    <property type="entry name" value="Terminase_6N"/>
    <property type="match status" value="1"/>
</dbReference>